<accession>A0A3N7G3W1</accession>
<organism evidence="1">
    <name type="scientific">Populus trichocarpa</name>
    <name type="common">Western balsam poplar</name>
    <name type="synonym">Populus balsamifera subsp. trichocarpa</name>
    <dbReference type="NCBI Taxonomy" id="3694"/>
    <lineage>
        <taxon>Eukaryota</taxon>
        <taxon>Viridiplantae</taxon>
        <taxon>Streptophyta</taxon>
        <taxon>Embryophyta</taxon>
        <taxon>Tracheophyta</taxon>
        <taxon>Spermatophyta</taxon>
        <taxon>Magnoliopsida</taxon>
        <taxon>eudicotyledons</taxon>
        <taxon>Gunneridae</taxon>
        <taxon>Pentapetalae</taxon>
        <taxon>rosids</taxon>
        <taxon>fabids</taxon>
        <taxon>Malpighiales</taxon>
        <taxon>Salicaceae</taxon>
        <taxon>Saliceae</taxon>
        <taxon>Populus</taxon>
    </lineage>
</organism>
<gene>
    <name evidence="1" type="ORF">POPTR_T055566</name>
</gene>
<reference evidence="1" key="1">
    <citation type="journal article" date="2006" name="Science">
        <title>The genome of black cottonwood, Populus trichocarpa (Torr. &amp; Gray).</title>
        <authorList>
            <person name="Tuskan G.A."/>
            <person name="Difazio S."/>
            <person name="Jansson S."/>
            <person name="Bohlmann J."/>
            <person name="Grigoriev I."/>
            <person name="Hellsten U."/>
            <person name="Putnam N."/>
            <person name="Ralph S."/>
            <person name="Rombauts S."/>
            <person name="Salamov A."/>
            <person name="Schein J."/>
            <person name="Sterck L."/>
            <person name="Aerts A."/>
            <person name="Bhalerao R.R."/>
            <person name="Bhalerao R.P."/>
            <person name="Blaudez D."/>
            <person name="Boerjan W."/>
            <person name="Brun A."/>
            <person name="Brunner A."/>
            <person name="Busov V."/>
            <person name="Campbell M."/>
            <person name="Carlson J."/>
            <person name="Chalot M."/>
            <person name="Chapman J."/>
            <person name="Chen G.L."/>
            <person name="Cooper D."/>
            <person name="Coutinho P.M."/>
            <person name="Couturier J."/>
            <person name="Covert S."/>
            <person name="Cronk Q."/>
            <person name="Cunningham R."/>
            <person name="Davis J."/>
            <person name="Degroeve S."/>
            <person name="Dejardin A."/>
            <person name="Depamphilis C."/>
            <person name="Detter J."/>
            <person name="Dirks B."/>
            <person name="Dubchak I."/>
            <person name="Duplessis S."/>
            <person name="Ehlting J."/>
            <person name="Ellis B."/>
            <person name="Gendler K."/>
            <person name="Goodstein D."/>
            <person name="Gribskov M."/>
            <person name="Grimwood J."/>
            <person name="Groover A."/>
            <person name="Gunter L."/>
            <person name="Hamberger B."/>
            <person name="Heinze B."/>
            <person name="Helariutta Y."/>
            <person name="Henrissat B."/>
            <person name="Holligan D."/>
            <person name="Holt R."/>
            <person name="Huang W."/>
            <person name="Islam-Faridi N."/>
            <person name="Jones S."/>
            <person name="Jones-Rhoades M."/>
            <person name="Jorgensen R."/>
            <person name="Joshi C."/>
            <person name="Kangasjarvi J."/>
            <person name="Karlsson J."/>
            <person name="Kelleher C."/>
            <person name="Kirkpatrick R."/>
            <person name="Kirst M."/>
            <person name="Kohler A."/>
            <person name="Kalluri U."/>
            <person name="Larimer F."/>
            <person name="Leebens-Mack J."/>
            <person name="Leple J.C."/>
            <person name="Locascio P."/>
            <person name="Lou Y."/>
            <person name="Lucas S."/>
            <person name="Martin F."/>
            <person name="Montanini B."/>
            <person name="Napoli C."/>
            <person name="Nelson D.R."/>
            <person name="Nelson C."/>
            <person name="Nieminen K."/>
            <person name="Nilsson O."/>
            <person name="Pereda V."/>
            <person name="Peter G."/>
            <person name="Philippe R."/>
            <person name="Pilate G."/>
            <person name="Poliakov A."/>
            <person name="Razumovskaya J."/>
            <person name="Richardson P."/>
            <person name="Rinaldi C."/>
            <person name="Ritland K."/>
            <person name="Rouze P."/>
            <person name="Ryaboy D."/>
            <person name="Schmutz J."/>
            <person name="Schrader J."/>
            <person name="Segerman B."/>
            <person name="Shin H."/>
            <person name="Siddiqui A."/>
            <person name="Sterky F."/>
            <person name="Terry A."/>
            <person name="Tsai C.J."/>
            <person name="Uberbacher E."/>
            <person name="Unneberg P."/>
            <person name="Vahala J."/>
            <person name="Wall K."/>
            <person name="Wessler S."/>
            <person name="Yang G."/>
            <person name="Yin T."/>
            <person name="Douglas C."/>
            <person name="Marra M."/>
            <person name="Sandberg G."/>
            <person name="Van de Peer Y."/>
            <person name="Rokhsar D."/>
        </authorList>
    </citation>
    <scope>NUCLEOTIDE SEQUENCE [LARGE SCALE GENOMIC DNA]</scope>
    <source>
        <strain evidence="1">Nisqually-1</strain>
    </source>
</reference>
<reference evidence="1" key="2">
    <citation type="submission" date="2017-07" db="EMBL/GenBank/DDBJ databases">
        <title>WGS assembly of Populus trichocarpa.</title>
        <authorList>
            <person name="Tuskan G."/>
            <person name="Difazio S."/>
            <person name="Jansson S."/>
            <person name="Bohlmann J."/>
            <person name="Grigoriev I."/>
            <person name="Hellsten U."/>
            <person name="Putnam N."/>
            <person name="Ralph S."/>
            <person name="Rombauts S."/>
            <person name="Salamov A."/>
            <person name="Schein J."/>
            <person name="Sterck L."/>
            <person name="Aerts A."/>
            <person name="Bhalerao R."/>
            <person name="Bhalerao R."/>
            <person name="Blaudez D."/>
            <person name="Boerjan W."/>
            <person name="Brun A."/>
            <person name="Brunner A."/>
            <person name="Busov V."/>
            <person name="Campbell M."/>
            <person name="Carlson J."/>
            <person name="Chalot M."/>
            <person name="Chapman J."/>
            <person name="Chen G."/>
            <person name="Cooper D."/>
            <person name="Coutinho P."/>
            <person name="Couturier J."/>
            <person name="Covert S."/>
            <person name="Cronk Q."/>
            <person name="Cunningham R."/>
            <person name="Davis J."/>
            <person name="Degroeve S."/>
            <person name="Dejardin A."/>
            <person name="Depamphilis C."/>
            <person name="Detter J."/>
            <person name="Dirks B."/>
            <person name="Dubchak I."/>
            <person name="Duplessis S."/>
            <person name="Ehlting J."/>
            <person name="Ellis B."/>
            <person name="Gendler K."/>
            <person name="Goodstein D."/>
            <person name="Gribskov M."/>
            <person name="Grimwood J."/>
            <person name="Groover A."/>
            <person name="Gunter L."/>
            <person name="Hamberger B."/>
            <person name="Heinze B."/>
            <person name="Helariutta Y."/>
            <person name="Henrissat B."/>
            <person name="Holligan D."/>
            <person name="Holt R."/>
            <person name="Huang W."/>
            <person name="Islam-Faridi N."/>
            <person name="Jones S."/>
            <person name="Jones-Rhoades M."/>
            <person name="Jorgensen R."/>
            <person name="Joshi C."/>
            <person name="Kangasjarvi J."/>
            <person name="Karlsson J."/>
            <person name="Kelleher C."/>
            <person name="Kirkpatrick R."/>
            <person name="Kirst M."/>
            <person name="Kohler A."/>
            <person name="Kalluri U."/>
            <person name="Larimer F."/>
            <person name="Leebens-Mack J."/>
            <person name="Leple J."/>
            <person name="Locascio P."/>
            <person name="Lou Y."/>
            <person name="Lucas S."/>
            <person name="Martin F."/>
            <person name="Montanini B."/>
            <person name="Napoli C."/>
            <person name="Nelson D."/>
            <person name="Nelson C."/>
            <person name="Nieminen K."/>
            <person name="Nilsson O."/>
            <person name="Pereda V."/>
            <person name="Peter G."/>
            <person name="Philippe R."/>
            <person name="Pilate G."/>
            <person name="Poliakov A."/>
            <person name="Razumovskaya J."/>
            <person name="Richardson P."/>
            <person name="Rinaldi C."/>
            <person name="Ritland K."/>
            <person name="Rouze P."/>
            <person name="Ryaboy D."/>
            <person name="Schmutz J."/>
            <person name="Schrader J."/>
            <person name="Segerman B."/>
            <person name="Shin H."/>
            <person name="Siddiqui A."/>
            <person name="Sterky F."/>
            <person name="Terry A."/>
            <person name="Tsai C."/>
            <person name="Uberbacher E."/>
            <person name="Unneberg P."/>
            <person name="Vahala J."/>
            <person name="Wall K."/>
            <person name="Wessler S."/>
            <person name="Yang G."/>
            <person name="Yin T."/>
            <person name="Douglas C."/>
            <person name="Marra M."/>
            <person name="Sandberg G."/>
            <person name="Van De Peer Y."/>
            <person name="Rokhsar D."/>
        </authorList>
    </citation>
    <scope>NUCLEOTIDE SEQUENCE</scope>
    <source>
        <strain evidence="1">Nisqually-1</strain>
    </source>
</reference>
<dbReference type="InParanoid" id="A0A3N7G3W1"/>
<proteinExistence type="predicted"/>
<dbReference type="AlphaFoldDB" id="A0A3N7G3W1"/>
<dbReference type="EMBL" id="KZ623364">
    <property type="protein sequence ID" value="RQO93431.1"/>
    <property type="molecule type" value="Genomic_DNA"/>
</dbReference>
<protein>
    <submittedName>
        <fullName evidence="1">Uncharacterized protein</fullName>
    </submittedName>
</protein>
<sequence>MDSDTGVVFHVLCEKVKLLKIPKVPYKFTMIIHTQIHFNSLIFLHCVVTCQYYKSLSNMRAL</sequence>
<evidence type="ECO:0000313" key="1">
    <source>
        <dbReference type="EMBL" id="RQO93431.1"/>
    </source>
</evidence>
<name>A0A3N7G3W1_POPTR</name>